<evidence type="ECO:0000313" key="3">
    <source>
        <dbReference type="Proteomes" id="UP001283361"/>
    </source>
</evidence>
<comment type="caution">
    <text evidence="2">The sequence shown here is derived from an EMBL/GenBank/DDBJ whole genome shotgun (WGS) entry which is preliminary data.</text>
</comment>
<sequence>MMTTAIDSLSYVLRMSHFTHFVQISKAIELITIVVWRFFICRLGSLRSYHQSATGVSCLLFILTSMANKMLVYMTWAARSEAVRFGRDLNSRFTTFLDEIRFSGPRIYSDVSVVSHTNLQQLNITVCATPML</sequence>
<keyword evidence="1" id="KW-0472">Membrane</keyword>
<gene>
    <name evidence="2" type="ORF">RRG08_007935</name>
</gene>
<dbReference type="Proteomes" id="UP001283361">
    <property type="component" value="Unassembled WGS sequence"/>
</dbReference>
<dbReference type="AlphaFoldDB" id="A0AAE1DJZ4"/>
<keyword evidence="1" id="KW-0812">Transmembrane</keyword>
<accession>A0AAE1DJZ4</accession>
<evidence type="ECO:0000313" key="2">
    <source>
        <dbReference type="EMBL" id="KAK3773446.1"/>
    </source>
</evidence>
<name>A0AAE1DJZ4_9GAST</name>
<reference evidence="2" key="1">
    <citation type="journal article" date="2023" name="G3 (Bethesda)">
        <title>A reference genome for the long-term kleptoplast-retaining sea slug Elysia crispata morphotype clarki.</title>
        <authorList>
            <person name="Eastman K.E."/>
            <person name="Pendleton A.L."/>
            <person name="Shaikh M.A."/>
            <person name="Suttiyut T."/>
            <person name="Ogas R."/>
            <person name="Tomko P."/>
            <person name="Gavelis G."/>
            <person name="Widhalm J.R."/>
            <person name="Wisecaver J.H."/>
        </authorList>
    </citation>
    <scope>NUCLEOTIDE SEQUENCE</scope>
    <source>
        <strain evidence="2">ECLA1</strain>
    </source>
</reference>
<proteinExistence type="predicted"/>
<organism evidence="2 3">
    <name type="scientific">Elysia crispata</name>
    <name type="common">lettuce slug</name>
    <dbReference type="NCBI Taxonomy" id="231223"/>
    <lineage>
        <taxon>Eukaryota</taxon>
        <taxon>Metazoa</taxon>
        <taxon>Spiralia</taxon>
        <taxon>Lophotrochozoa</taxon>
        <taxon>Mollusca</taxon>
        <taxon>Gastropoda</taxon>
        <taxon>Heterobranchia</taxon>
        <taxon>Euthyneura</taxon>
        <taxon>Panpulmonata</taxon>
        <taxon>Sacoglossa</taxon>
        <taxon>Placobranchoidea</taxon>
        <taxon>Plakobranchidae</taxon>
        <taxon>Elysia</taxon>
    </lineage>
</organism>
<keyword evidence="1" id="KW-1133">Transmembrane helix</keyword>
<feature type="transmembrane region" description="Helical" evidence="1">
    <location>
        <begin position="52"/>
        <end position="76"/>
    </location>
</feature>
<evidence type="ECO:0000256" key="1">
    <source>
        <dbReference type="SAM" id="Phobius"/>
    </source>
</evidence>
<keyword evidence="3" id="KW-1185">Reference proteome</keyword>
<protein>
    <submittedName>
        <fullName evidence="2">Uncharacterized protein</fullName>
    </submittedName>
</protein>
<feature type="transmembrane region" description="Helical" evidence="1">
    <location>
        <begin position="20"/>
        <end position="40"/>
    </location>
</feature>
<dbReference type="EMBL" id="JAWDGP010003536">
    <property type="protein sequence ID" value="KAK3773446.1"/>
    <property type="molecule type" value="Genomic_DNA"/>
</dbReference>